<feature type="region of interest" description="Disordered" evidence="5">
    <location>
        <begin position="210"/>
        <end position="229"/>
    </location>
</feature>
<dbReference type="GO" id="GO:0051082">
    <property type="term" value="F:unfolded protein binding"/>
    <property type="evidence" value="ECO:0007669"/>
    <property type="project" value="TreeGrafter"/>
</dbReference>
<dbReference type="Proteomes" id="UP000780801">
    <property type="component" value="Unassembled WGS sequence"/>
</dbReference>
<dbReference type="EMBL" id="JAABOA010002199">
    <property type="protein sequence ID" value="KAF9580234.1"/>
    <property type="molecule type" value="Genomic_DNA"/>
</dbReference>
<evidence type="ECO:0000256" key="3">
    <source>
        <dbReference type="ARBA" id="ARBA00023128"/>
    </source>
</evidence>
<dbReference type="InterPro" id="IPR008979">
    <property type="entry name" value="Galactose-bd-like_sf"/>
</dbReference>
<dbReference type="SUPFAM" id="SSF49785">
    <property type="entry name" value="Galactose-binding domain-like"/>
    <property type="match status" value="1"/>
</dbReference>
<keyword evidence="4" id="KW-0143">Chaperone</keyword>
<keyword evidence="3" id="KW-0496">Mitochondrion</keyword>
<dbReference type="GO" id="GO:0006120">
    <property type="term" value="P:mitochondrial electron transport, NADH to ubiquinone"/>
    <property type="evidence" value="ECO:0007669"/>
    <property type="project" value="TreeGrafter"/>
</dbReference>
<evidence type="ECO:0000256" key="1">
    <source>
        <dbReference type="ARBA" id="ARBA00004173"/>
    </source>
</evidence>
<dbReference type="InterPro" id="IPR039131">
    <property type="entry name" value="NDUFAF1"/>
</dbReference>
<dbReference type="Pfam" id="PF08547">
    <property type="entry name" value="CIA30"/>
    <property type="match status" value="1"/>
</dbReference>
<dbReference type="AlphaFoldDB" id="A0A9P6FRU2"/>
<comment type="subcellular location">
    <subcellularLocation>
        <location evidence="1">Mitochondrion</location>
    </subcellularLocation>
</comment>
<name>A0A9P6FRU2_9FUNG</name>
<dbReference type="OrthoDB" id="42561at2759"/>
<keyword evidence="8" id="KW-1185">Reference proteome</keyword>
<dbReference type="GO" id="GO:0005739">
    <property type="term" value="C:mitochondrion"/>
    <property type="evidence" value="ECO:0007669"/>
    <property type="project" value="UniProtKB-SubCell"/>
</dbReference>
<evidence type="ECO:0000259" key="6">
    <source>
        <dbReference type="Pfam" id="PF08547"/>
    </source>
</evidence>
<evidence type="ECO:0000313" key="8">
    <source>
        <dbReference type="Proteomes" id="UP000780801"/>
    </source>
</evidence>
<gene>
    <name evidence="7" type="ORF">BGW38_003195</name>
</gene>
<protein>
    <recommendedName>
        <fullName evidence="6">NADH:ubiquinone oxidoreductase intermediate-associated protein 30 domain-containing protein</fullName>
    </recommendedName>
</protein>
<comment type="similarity">
    <text evidence="2">Belongs to the CIA30 family.</text>
</comment>
<sequence>MLGFVRRSWAAIGTEATKVVKMDHSPWQKEMRMATLKSQEDLKEWLTGSDKDIGGFSDAHLEITKEGAGKFHGNISLDLPTNDQVEKSGYAGCRTRTKPSNIFGTPVWDTCLFEYLALRVKGDNRKYFVNLQTDGIVPTDLYQHRLFLKTPGEWETVLIPFKDFILTNRGVIQEQQIEIFRERVKNVGISIIDRAAGPFSLEIESISAANVGPNPNAPPEEKEEEHNKI</sequence>
<dbReference type="InterPro" id="IPR013857">
    <property type="entry name" value="NADH-UbQ_OxRdtase-assoc_prot30"/>
</dbReference>
<evidence type="ECO:0000256" key="5">
    <source>
        <dbReference type="SAM" id="MobiDB-lite"/>
    </source>
</evidence>
<evidence type="ECO:0000256" key="4">
    <source>
        <dbReference type="ARBA" id="ARBA00023186"/>
    </source>
</evidence>
<dbReference type="PANTHER" id="PTHR13194:SF18">
    <property type="entry name" value="COMPLEX I INTERMEDIATE-ASSOCIATED PROTEIN 30, MITOCHONDRIAL"/>
    <property type="match status" value="1"/>
</dbReference>
<reference evidence="7" key="1">
    <citation type="journal article" date="2020" name="Fungal Divers.">
        <title>Resolving the Mortierellaceae phylogeny through synthesis of multi-gene phylogenetics and phylogenomics.</title>
        <authorList>
            <person name="Vandepol N."/>
            <person name="Liber J."/>
            <person name="Desiro A."/>
            <person name="Na H."/>
            <person name="Kennedy M."/>
            <person name="Barry K."/>
            <person name="Grigoriev I.V."/>
            <person name="Miller A.N."/>
            <person name="O'Donnell K."/>
            <person name="Stajich J.E."/>
            <person name="Bonito G."/>
        </authorList>
    </citation>
    <scope>NUCLEOTIDE SEQUENCE</scope>
    <source>
        <strain evidence="7">KOD1015</strain>
    </source>
</reference>
<evidence type="ECO:0000313" key="7">
    <source>
        <dbReference type="EMBL" id="KAF9580234.1"/>
    </source>
</evidence>
<proteinExistence type="inferred from homology"/>
<feature type="domain" description="NADH:ubiquinone oxidoreductase intermediate-associated protein 30" evidence="6">
    <location>
        <begin position="36"/>
        <end position="203"/>
    </location>
</feature>
<evidence type="ECO:0000256" key="2">
    <source>
        <dbReference type="ARBA" id="ARBA00007884"/>
    </source>
</evidence>
<organism evidence="7 8">
    <name type="scientific">Lunasporangiospora selenospora</name>
    <dbReference type="NCBI Taxonomy" id="979761"/>
    <lineage>
        <taxon>Eukaryota</taxon>
        <taxon>Fungi</taxon>
        <taxon>Fungi incertae sedis</taxon>
        <taxon>Mucoromycota</taxon>
        <taxon>Mortierellomycotina</taxon>
        <taxon>Mortierellomycetes</taxon>
        <taxon>Mortierellales</taxon>
        <taxon>Mortierellaceae</taxon>
        <taxon>Lunasporangiospora</taxon>
    </lineage>
</organism>
<dbReference type="PANTHER" id="PTHR13194">
    <property type="entry name" value="COMPLEX I INTERMEDIATE-ASSOCIATED PROTEIN 30"/>
    <property type="match status" value="1"/>
</dbReference>
<comment type="caution">
    <text evidence="7">The sequence shown here is derived from an EMBL/GenBank/DDBJ whole genome shotgun (WGS) entry which is preliminary data.</text>
</comment>
<dbReference type="GO" id="GO:0010257">
    <property type="term" value="P:NADH dehydrogenase complex assembly"/>
    <property type="evidence" value="ECO:0007669"/>
    <property type="project" value="TreeGrafter"/>
</dbReference>
<accession>A0A9P6FRU2</accession>